<accession>A0AAN9JVK0</accession>
<protein>
    <submittedName>
        <fullName evidence="1">Uncharacterized protein</fullName>
    </submittedName>
</protein>
<organism evidence="1 2">
    <name type="scientific">Canavalia gladiata</name>
    <name type="common">Sword bean</name>
    <name type="synonym">Dolichos gladiatus</name>
    <dbReference type="NCBI Taxonomy" id="3824"/>
    <lineage>
        <taxon>Eukaryota</taxon>
        <taxon>Viridiplantae</taxon>
        <taxon>Streptophyta</taxon>
        <taxon>Embryophyta</taxon>
        <taxon>Tracheophyta</taxon>
        <taxon>Spermatophyta</taxon>
        <taxon>Magnoliopsida</taxon>
        <taxon>eudicotyledons</taxon>
        <taxon>Gunneridae</taxon>
        <taxon>Pentapetalae</taxon>
        <taxon>rosids</taxon>
        <taxon>fabids</taxon>
        <taxon>Fabales</taxon>
        <taxon>Fabaceae</taxon>
        <taxon>Papilionoideae</taxon>
        <taxon>50 kb inversion clade</taxon>
        <taxon>NPAAA clade</taxon>
        <taxon>indigoferoid/millettioid clade</taxon>
        <taxon>Phaseoleae</taxon>
        <taxon>Canavalia</taxon>
    </lineage>
</organism>
<dbReference type="EMBL" id="JAYMYQ010000011">
    <property type="protein sequence ID" value="KAK7305126.1"/>
    <property type="molecule type" value="Genomic_DNA"/>
</dbReference>
<evidence type="ECO:0000313" key="1">
    <source>
        <dbReference type="EMBL" id="KAK7305126.1"/>
    </source>
</evidence>
<sequence>MALILLLGAPKEHPKISGSCGPHPINFELLRRVLQILTYGERGEEKLGYFAFYSYIPTFAYRKMKQAMVFH</sequence>
<proteinExistence type="predicted"/>
<dbReference type="AlphaFoldDB" id="A0AAN9JVK0"/>
<comment type="caution">
    <text evidence="1">The sequence shown here is derived from an EMBL/GenBank/DDBJ whole genome shotgun (WGS) entry which is preliminary data.</text>
</comment>
<reference evidence="1 2" key="1">
    <citation type="submission" date="2024-01" db="EMBL/GenBank/DDBJ databases">
        <title>The genomes of 5 underutilized Papilionoideae crops provide insights into root nodulation and disease resistanc.</title>
        <authorList>
            <person name="Jiang F."/>
        </authorList>
    </citation>
    <scope>NUCLEOTIDE SEQUENCE [LARGE SCALE GENOMIC DNA]</scope>
    <source>
        <strain evidence="1">LVBAO_FW01</strain>
        <tissue evidence="1">Leaves</tissue>
    </source>
</reference>
<keyword evidence="2" id="KW-1185">Reference proteome</keyword>
<dbReference type="Proteomes" id="UP001367508">
    <property type="component" value="Unassembled WGS sequence"/>
</dbReference>
<gene>
    <name evidence="1" type="ORF">VNO77_43026</name>
</gene>
<name>A0AAN9JVK0_CANGL</name>
<evidence type="ECO:0000313" key="2">
    <source>
        <dbReference type="Proteomes" id="UP001367508"/>
    </source>
</evidence>